<feature type="signal peptide" evidence="2">
    <location>
        <begin position="1"/>
        <end position="23"/>
    </location>
</feature>
<keyword evidence="4" id="KW-1185">Reference proteome</keyword>
<gene>
    <name evidence="3" type="ORF">EOD42_03790</name>
</gene>
<evidence type="ECO:0000256" key="2">
    <source>
        <dbReference type="SAM" id="SignalP"/>
    </source>
</evidence>
<feature type="chain" id="PRO_5019363370" evidence="2">
    <location>
        <begin position="24"/>
        <end position="322"/>
    </location>
</feature>
<dbReference type="OrthoDB" id="8443386at2"/>
<dbReference type="PIRSF" id="PIRSF017082">
    <property type="entry name" value="YflP"/>
    <property type="match status" value="1"/>
</dbReference>
<dbReference type="AlphaFoldDB" id="A0A437MNN1"/>
<dbReference type="EMBL" id="SACL01000001">
    <property type="protein sequence ID" value="RVT99232.1"/>
    <property type="molecule type" value="Genomic_DNA"/>
</dbReference>
<proteinExistence type="inferred from homology"/>
<dbReference type="Pfam" id="PF03401">
    <property type="entry name" value="TctC"/>
    <property type="match status" value="1"/>
</dbReference>
<dbReference type="PANTHER" id="PTHR42928:SF5">
    <property type="entry name" value="BLR1237 PROTEIN"/>
    <property type="match status" value="1"/>
</dbReference>
<evidence type="ECO:0000313" key="4">
    <source>
        <dbReference type="Proteomes" id="UP000282957"/>
    </source>
</evidence>
<dbReference type="CDD" id="cd07012">
    <property type="entry name" value="PBP2_Bug_TTT"/>
    <property type="match status" value="1"/>
</dbReference>
<accession>A0A437MNN1</accession>
<dbReference type="Gene3D" id="3.40.190.10">
    <property type="entry name" value="Periplasmic binding protein-like II"/>
    <property type="match status" value="1"/>
</dbReference>
<dbReference type="InterPro" id="IPR042100">
    <property type="entry name" value="Bug_dom1"/>
</dbReference>
<keyword evidence="2" id="KW-0732">Signal</keyword>
<dbReference type="InterPro" id="IPR005064">
    <property type="entry name" value="BUG"/>
</dbReference>
<dbReference type="PANTHER" id="PTHR42928">
    <property type="entry name" value="TRICARBOXYLATE-BINDING PROTEIN"/>
    <property type="match status" value="1"/>
</dbReference>
<dbReference type="Proteomes" id="UP000282957">
    <property type="component" value="Unassembled WGS sequence"/>
</dbReference>
<dbReference type="Gene3D" id="3.40.190.150">
    <property type="entry name" value="Bordetella uptake gene, domain 1"/>
    <property type="match status" value="1"/>
</dbReference>
<organism evidence="3 4">
    <name type="scientific">Rhodovarius crocodyli</name>
    <dbReference type="NCBI Taxonomy" id="1979269"/>
    <lineage>
        <taxon>Bacteria</taxon>
        <taxon>Pseudomonadati</taxon>
        <taxon>Pseudomonadota</taxon>
        <taxon>Alphaproteobacteria</taxon>
        <taxon>Acetobacterales</taxon>
        <taxon>Roseomonadaceae</taxon>
        <taxon>Rhodovarius</taxon>
    </lineage>
</organism>
<comment type="similarity">
    <text evidence="1">Belongs to the UPF0065 (bug) family.</text>
</comment>
<sequence>MSLTRRQGLSLLASPLLATPALAQSFPARAVTIIVPLGPGSASDIMARALGQALQQAWGQPVVVDNRPGAIGTLGAAQVARAAPDGYTLLLAPPPSYITPMFMPNAGYDPAKDLKPISLLAYYPLVLTVNPAIPATNMREFIAWAKANPGATYGSPGPGSPLHLITALLAKQEGLDLVQVSYRTPAQGMTDTIAGILRFYPGPTLEVLPNIQAGRLRALATFDPRRSAALPDVPTAAEQGYPAISGSIWSMLMAPAGTPDAIMARLAEAATTAALAPAFRERMTQQGAEVVGLGQAESARYLAAEDARWRPLVRELGITVTD</sequence>
<name>A0A437MNN1_9PROT</name>
<reference evidence="3 4" key="1">
    <citation type="submission" date="2019-01" db="EMBL/GenBank/DDBJ databases">
        <authorList>
            <person name="Chen W.-M."/>
        </authorList>
    </citation>
    <scope>NUCLEOTIDE SEQUENCE [LARGE SCALE GENOMIC DNA]</scope>
    <source>
        <strain evidence="3 4">CCP-6</strain>
    </source>
</reference>
<evidence type="ECO:0000313" key="3">
    <source>
        <dbReference type="EMBL" id="RVT99232.1"/>
    </source>
</evidence>
<comment type="caution">
    <text evidence="3">The sequence shown here is derived from an EMBL/GenBank/DDBJ whole genome shotgun (WGS) entry which is preliminary data.</text>
</comment>
<dbReference type="RefSeq" id="WP_127786037.1">
    <property type="nucleotide sequence ID" value="NZ_SACL01000001.1"/>
</dbReference>
<protein>
    <submittedName>
        <fullName evidence="3">Tripartite tricarboxylate transporter substrate binding protein</fullName>
    </submittedName>
</protein>
<evidence type="ECO:0000256" key="1">
    <source>
        <dbReference type="ARBA" id="ARBA00006987"/>
    </source>
</evidence>